<accession>A0A8C8VKA6</accession>
<organism evidence="1 2">
    <name type="scientific">Pelusios castaneus</name>
    <name type="common">West African mud turtle</name>
    <dbReference type="NCBI Taxonomy" id="367368"/>
    <lineage>
        <taxon>Eukaryota</taxon>
        <taxon>Metazoa</taxon>
        <taxon>Chordata</taxon>
        <taxon>Craniata</taxon>
        <taxon>Vertebrata</taxon>
        <taxon>Euteleostomi</taxon>
        <taxon>Archelosauria</taxon>
        <taxon>Testudinata</taxon>
        <taxon>Testudines</taxon>
        <taxon>Pleurodira</taxon>
        <taxon>Pelomedusidae</taxon>
        <taxon>Pelusios</taxon>
    </lineage>
</organism>
<dbReference type="Proteomes" id="UP000694393">
    <property type="component" value="Unplaced"/>
</dbReference>
<sequence>MLLPNGCLCSASHSQGTEPGPATARYSTAQHSMAWHSTAQYGTAQHRTAWHSIAQDGTAQHGTGRHSTARYGMVWHSIAWHSTAQYSTGRTARYAQDGTAPRLLLLWVISLGRTLLSATEGRCFSGRAQWVSFEEERGPPPVAVQGLSLF</sequence>
<dbReference type="Ensembl" id="ENSPCET00000014844.1">
    <property type="protein sequence ID" value="ENSPCEP00000014322.1"/>
    <property type="gene ID" value="ENSPCEG00000011347.1"/>
</dbReference>
<reference evidence="1" key="2">
    <citation type="submission" date="2025-09" db="UniProtKB">
        <authorList>
            <consortium name="Ensembl"/>
        </authorList>
    </citation>
    <scope>IDENTIFICATION</scope>
</reference>
<reference evidence="1" key="1">
    <citation type="submission" date="2025-08" db="UniProtKB">
        <authorList>
            <consortium name="Ensembl"/>
        </authorList>
    </citation>
    <scope>IDENTIFICATION</scope>
</reference>
<evidence type="ECO:0000313" key="2">
    <source>
        <dbReference type="Proteomes" id="UP000694393"/>
    </source>
</evidence>
<evidence type="ECO:0000313" key="1">
    <source>
        <dbReference type="Ensembl" id="ENSPCEP00000014322.1"/>
    </source>
</evidence>
<dbReference type="AlphaFoldDB" id="A0A8C8VKA6"/>
<keyword evidence="2" id="KW-1185">Reference proteome</keyword>
<name>A0A8C8VKA6_9SAUR</name>
<proteinExistence type="predicted"/>
<protein>
    <submittedName>
        <fullName evidence="1">Uncharacterized protein</fullName>
    </submittedName>
</protein>